<evidence type="ECO:0000313" key="3">
    <source>
        <dbReference type="Proteomes" id="UP001153714"/>
    </source>
</evidence>
<dbReference type="Proteomes" id="UP001153714">
    <property type="component" value="Chromosome 11"/>
</dbReference>
<evidence type="ECO:0000313" key="2">
    <source>
        <dbReference type="EMBL" id="CAG9783976.1"/>
    </source>
</evidence>
<dbReference type="AlphaFoldDB" id="A0A9N9QV51"/>
<gene>
    <name evidence="2" type="ORF">DIATSA_LOCUS2103</name>
</gene>
<dbReference type="EMBL" id="OU893342">
    <property type="protein sequence ID" value="CAG9783976.1"/>
    <property type="molecule type" value="Genomic_DNA"/>
</dbReference>
<organism evidence="2 3">
    <name type="scientific">Diatraea saccharalis</name>
    <name type="common">sugarcane borer</name>
    <dbReference type="NCBI Taxonomy" id="40085"/>
    <lineage>
        <taxon>Eukaryota</taxon>
        <taxon>Metazoa</taxon>
        <taxon>Ecdysozoa</taxon>
        <taxon>Arthropoda</taxon>
        <taxon>Hexapoda</taxon>
        <taxon>Insecta</taxon>
        <taxon>Pterygota</taxon>
        <taxon>Neoptera</taxon>
        <taxon>Endopterygota</taxon>
        <taxon>Lepidoptera</taxon>
        <taxon>Glossata</taxon>
        <taxon>Ditrysia</taxon>
        <taxon>Pyraloidea</taxon>
        <taxon>Crambidae</taxon>
        <taxon>Crambinae</taxon>
        <taxon>Diatraea</taxon>
    </lineage>
</organism>
<keyword evidence="3" id="KW-1185">Reference proteome</keyword>
<proteinExistence type="predicted"/>
<feature type="transmembrane region" description="Helical" evidence="1">
    <location>
        <begin position="143"/>
        <end position="165"/>
    </location>
</feature>
<sequence>MLNNDKIEHQDNVEECTTNLSCHVKDVQYWAVHCRTLISCNKKLNDCLSSQVFDDQRIVLENTPVFMTNLTSTSLNIIILTYICQKLHNAWDGLTNSLIRVQIGLLKNPDTPEIRVVRDLVRLMSQEPVRAYLLNTLPLSMPLVPATLSVIITHIIVLLQFYHVLN</sequence>
<accession>A0A9N9QV51</accession>
<keyword evidence="1" id="KW-0812">Transmembrane</keyword>
<keyword evidence="1" id="KW-1133">Transmembrane helix</keyword>
<reference evidence="2" key="2">
    <citation type="submission" date="2022-10" db="EMBL/GenBank/DDBJ databases">
        <authorList>
            <consortium name="ENA_rothamsted_submissions"/>
            <consortium name="culmorum"/>
            <person name="King R."/>
        </authorList>
    </citation>
    <scope>NUCLEOTIDE SEQUENCE</scope>
</reference>
<dbReference type="OrthoDB" id="6930543at2759"/>
<keyword evidence="1" id="KW-0472">Membrane</keyword>
<reference evidence="2" key="1">
    <citation type="submission" date="2021-12" db="EMBL/GenBank/DDBJ databases">
        <authorList>
            <person name="King R."/>
        </authorList>
    </citation>
    <scope>NUCLEOTIDE SEQUENCE</scope>
</reference>
<name>A0A9N9QV51_9NEOP</name>
<evidence type="ECO:0000256" key="1">
    <source>
        <dbReference type="SAM" id="Phobius"/>
    </source>
</evidence>
<protein>
    <submittedName>
        <fullName evidence="2">Uncharacterized protein</fullName>
    </submittedName>
</protein>